<organism evidence="1">
    <name type="scientific">Calcidiscus leptoporus</name>
    <dbReference type="NCBI Taxonomy" id="127549"/>
    <lineage>
        <taxon>Eukaryota</taxon>
        <taxon>Haptista</taxon>
        <taxon>Haptophyta</taxon>
        <taxon>Prymnesiophyceae</taxon>
        <taxon>Coccolithales</taxon>
        <taxon>Calcidiscaceae</taxon>
        <taxon>Calcidiscus</taxon>
    </lineage>
</organism>
<reference evidence="1" key="1">
    <citation type="submission" date="2021-01" db="EMBL/GenBank/DDBJ databases">
        <authorList>
            <person name="Corre E."/>
            <person name="Pelletier E."/>
            <person name="Niang G."/>
            <person name="Scheremetjew M."/>
            <person name="Finn R."/>
            <person name="Kale V."/>
            <person name="Holt S."/>
            <person name="Cochrane G."/>
            <person name="Meng A."/>
            <person name="Brown T."/>
            <person name="Cohen L."/>
        </authorList>
    </citation>
    <scope>NUCLEOTIDE SEQUENCE</scope>
    <source>
        <strain evidence="1">RCC1130</strain>
    </source>
</reference>
<name>A0A7S0IP23_9EUKA</name>
<protein>
    <submittedName>
        <fullName evidence="1">Uncharacterized protein</fullName>
    </submittedName>
</protein>
<evidence type="ECO:0000313" key="1">
    <source>
        <dbReference type="EMBL" id="CAD8527112.1"/>
    </source>
</evidence>
<dbReference type="EMBL" id="HBER01004694">
    <property type="protein sequence ID" value="CAD8527112.1"/>
    <property type="molecule type" value="Transcribed_RNA"/>
</dbReference>
<proteinExistence type="predicted"/>
<dbReference type="AlphaFoldDB" id="A0A7S0IP23"/>
<sequence length="154" mass="16918">MLGARRAIGRDRPFLTAEVHLGVPTAREVVSLLDSFNYTSFVVQEVCGMSINCRNLLSIPNEDIARVRGSPTLDLAVRGEMLVAANATLIGGAAYTRGRMIAYTRGQMNAKHGGVQSNRVRSWWEEPAVKFPPPDVLDVSKYDHAVFVTRSGKM</sequence>
<accession>A0A7S0IP23</accession>
<gene>
    <name evidence="1" type="ORF">CLEP1334_LOCUS2333</name>
</gene>